<proteinExistence type="predicted"/>
<keyword evidence="3" id="KW-1185">Reference proteome</keyword>
<reference evidence="2 3" key="1">
    <citation type="journal article" date="2012" name="J. Bacteriol.">
        <title>Draft Genome Sequence of Plant Growth-Promoting Rhizobium Mesorhizobium amorphae, Isolated from Zinc-Lead Mine Tailings.</title>
        <authorList>
            <person name="Hao X."/>
            <person name="Lin Y."/>
            <person name="Johnstone L."/>
            <person name="Baltrus D.A."/>
            <person name="Miller S.J."/>
            <person name="Wei G."/>
            <person name="Rensing C."/>
        </authorList>
    </citation>
    <scope>NUCLEOTIDE SEQUENCE [LARGE SCALE GENOMIC DNA]</scope>
    <source>
        <strain evidence="2 3">CCNWGS0123</strain>
    </source>
</reference>
<dbReference type="Proteomes" id="UP000002949">
    <property type="component" value="Unassembled WGS sequence"/>
</dbReference>
<evidence type="ECO:0000313" key="2">
    <source>
        <dbReference type="EMBL" id="EHH12125.1"/>
    </source>
</evidence>
<sequence length="40" mass="4369">MAFVVVHFLGLTVQDFVGGVVPLLACVLFFHIVLRGSPNR</sequence>
<dbReference type="RefSeq" id="WP_006201452.1">
    <property type="nucleotide sequence ID" value="NZ_AGSN01000085.1"/>
</dbReference>
<organism evidence="2 3">
    <name type="scientific">Mesorhizobium amorphae CCNWGS0123</name>
    <dbReference type="NCBI Taxonomy" id="1082933"/>
    <lineage>
        <taxon>Bacteria</taxon>
        <taxon>Pseudomonadati</taxon>
        <taxon>Pseudomonadota</taxon>
        <taxon>Alphaproteobacteria</taxon>
        <taxon>Hyphomicrobiales</taxon>
        <taxon>Phyllobacteriaceae</taxon>
        <taxon>Mesorhizobium</taxon>
    </lineage>
</organism>
<keyword evidence="1" id="KW-0472">Membrane</keyword>
<name>G6Y7P1_9HYPH</name>
<evidence type="ECO:0000256" key="1">
    <source>
        <dbReference type="SAM" id="Phobius"/>
    </source>
</evidence>
<accession>G6Y7P1</accession>
<keyword evidence="1" id="KW-0812">Transmembrane</keyword>
<evidence type="ECO:0000313" key="3">
    <source>
        <dbReference type="Proteomes" id="UP000002949"/>
    </source>
</evidence>
<gene>
    <name evidence="2" type="ORF">MEA186_09785</name>
</gene>
<dbReference type="AlphaFoldDB" id="G6Y7P1"/>
<protein>
    <submittedName>
        <fullName evidence="2">Uncharacterized protein</fullName>
    </submittedName>
</protein>
<keyword evidence="1" id="KW-1133">Transmembrane helix</keyword>
<dbReference type="EMBL" id="AGSN01000085">
    <property type="protein sequence ID" value="EHH12125.1"/>
    <property type="molecule type" value="Genomic_DNA"/>
</dbReference>
<feature type="transmembrane region" description="Helical" evidence="1">
    <location>
        <begin position="16"/>
        <end position="34"/>
    </location>
</feature>